<dbReference type="Gene3D" id="3.20.20.80">
    <property type="entry name" value="Glycosidases"/>
    <property type="match status" value="1"/>
</dbReference>
<protein>
    <submittedName>
        <fullName evidence="1">Uncharacterized protein</fullName>
    </submittedName>
</protein>
<evidence type="ECO:0000313" key="1">
    <source>
        <dbReference type="EMBL" id="JAH31954.1"/>
    </source>
</evidence>
<reference evidence="1" key="1">
    <citation type="submission" date="2014-11" db="EMBL/GenBank/DDBJ databases">
        <authorList>
            <person name="Amaro Gonzalez C."/>
        </authorList>
    </citation>
    <scope>NUCLEOTIDE SEQUENCE</scope>
</reference>
<dbReference type="AlphaFoldDB" id="A0A0E9RS54"/>
<accession>A0A0E9RS54</accession>
<name>A0A0E9RS54_ANGAN</name>
<dbReference type="EMBL" id="GBXM01076623">
    <property type="protein sequence ID" value="JAH31954.1"/>
    <property type="molecule type" value="Transcribed_RNA"/>
</dbReference>
<reference evidence="1" key="2">
    <citation type="journal article" date="2015" name="Fish Shellfish Immunol.">
        <title>Early steps in the European eel (Anguilla anguilla)-Vibrio vulnificus interaction in the gills: Role of the RtxA13 toxin.</title>
        <authorList>
            <person name="Callol A."/>
            <person name="Pajuelo D."/>
            <person name="Ebbesson L."/>
            <person name="Teles M."/>
            <person name="MacKenzie S."/>
            <person name="Amaro C."/>
        </authorList>
    </citation>
    <scope>NUCLEOTIDE SEQUENCE</scope>
</reference>
<proteinExistence type="predicted"/>
<organism evidence="1">
    <name type="scientific">Anguilla anguilla</name>
    <name type="common">European freshwater eel</name>
    <name type="synonym">Muraena anguilla</name>
    <dbReference type="NCBI Taxonomy" id="7936"/>
    <lineage>
        <taxon>Eukaryota</taxon>
        <taxon>Metazoa</taxon>
        <taxon>Chordata</taxon>
        <taxon>Craniata</taxon>
        <taxon>Vertebrata</taxon>
        <taxon>Euteleostomi</taxon>
        <taxon>Actinopterygii</taxon>
        <taxon>Neopterygii</taxon>
        <taxon>Teleostei</taxon>
        <taxon>Anguilliformes</taxon>
        <taxon>Anguillidae</taxon>
        <taxon>Anguilla</taxon>
    </lineage>
</organism>
<sequence length="48" mass="5140">MNEVANFKKGSTKGCAANNLNYPPFTPNILDGVMYSKTLCMDAKANVG</sequence>